<name>A0A975BAF9_9BACT</name>
<dbReference type="Proteomes" id="UP000663720">
    <property type="component" value="Chromosome"/>
</dbReference>
<dbReference type="AlphaFoldDB" id="A0A975BAF9"/>
<dbReference type="KEGG" id="dli:dnl_39650"/>
<sequence length="319" mass="37678">MNKLTDPHDKFIRETFSRKDVAAGFLDGNLPGEIRKNVNLATLSIVKDSFIDKELKEHFSDILYTVKYRKTDMFIYLLFEHKSYPDQLSSFQILRYETKIWEQYLKQNPKAKKLPPIFPMLLYHGQAEWKIPVNFQAIIQNPGLPERYIPEYSYELYDISHIPENKIRGKVLTRMVLLTAKYIFDPNLRQKLPEILALFNQITNRKTALEMLEIILRYVVRATNRFDEKDVIEIIKETEIGEDIMETFIDRYINQGIEQGLNQGLNQGEKRSLTRLLKARFGKLPEWVQDKINLADLKHIEEWSIRLLTADKLNDVLKD</sequence>
<dbReference type="EMBL" id="CP061799">
    <property type="protein sequence ID" value="QTA81624.1"/>
    <property type="molecule type" value="Genomic_DNA"/>
</dbReference>
<dbReference type="InterPro" id="IPR006842">
    <property type="entry name" value="Transposase_31"/>
</dbReference>
<dbReference type="RefSeq" id="WP_207687637.1">
    <property type="nucleotide sequence ID" value="NZ_CP061799.1"/>
</dbReference>
<keyword evidence="3" id="KW-1185">Reference proteome</keyword>
<dbReference type="GO" id="GO:0006310">
    <property type="term" value="P:DNA recombination"/>
    <property type="evidence" value="ECO:0007669"/>
    <property type="project" value="TreeGrafter"/>
</dbReference>
<evidence type="ECO:0000259" key="1">
    <source>
        <dbReference type="Pfam" id="PF04754"/>
    </source>
</evidence>
<dbReference type="PANTHER" id="PTHR34611:SF2">
    <property type="entry name" value="INACTIVE RECOMBINATION-PROMOTING NUCLEASE-LIKE PROTEIN RPNE-RELATED"/>
    <property type="match status" value="1"/>
</dbReference>
<proteinExistence type="predicted"/>
<dbReference type="PANTHER" id="PTHR34611">
    <property type="match status" value="1"/>
</dbReference>
<organism evidence="2 3">
    <name type="scientific">Desulfonema limicola</name>
    <dbReference type="NCBI Taxonomy" id="45656"/>
    <lineage>
        <taxon>Bacteria</taxon>
        <taxon>Pseudomonadati</taxon>
        <taxon>Thermodesulfobacteriota</taxon>
        <taxon>Desulfobacteria</taxon>
        <taxon>Desulfobacterales</taxon>
        <taxon>Desulfococcaceae</taxon>
        <taxon>Desulfonema</taxon>
    </lineage>
</organism>
<dbReference type="InterPro" id="IPR051699">
    <property type="entry name" value="Rpn/YhgA-like_nuclease"/>
</dbReference>
<dbReference type="GO" id="GO:1990238">
    <property type="term" value="F:double-stranded DNA endonuclease activity"/>
    <property type="evidence" value="ECO:0007669"/>
    <property type="project" value="TreeGrafter"/>
</dbReference>
<evidence type="ECO:0000313" key="3">
    <source>
        <dbReference type="Proteomes" id="UP000663720"/>
    </source>
</evidence>
<feature type="domain" description="Transposase (putative) YhgA-like" evidence="1">
    <location>
        <begin position="7"/>
        <end position="207"/>
    </location>
</feature>
<dbReference type="Pfam" id="PF04754">
    <property type="entry name" value="Transposase_31"/>
    <property type="match status" value="1"/>
</dbReference>
<evidence type="ECO:0000313" key="2">
    <source>
        <dbReference type="EMBL" id="QTA81624.1"/>
    </source>
</evidence>
<reference evidence="2" key="1">
    <citation type="journal article" date="2021" name="Microb. Physiol.">
        <title>Proteogenomic Insights into the Physiology of Marine, Sulfate-Reducing, Filamentous Desulfonema limicola and Desulfonema magnum.</title>
        <authorList>
            <person name="Schnaars V."/>
            <person name="Wohlbrand L."/>
            <person name="Scheve S."/>
            <person name="Hinrichs C."/>
            <person name="Reinhardt R."/>
            <person name="Rabus R."/>
        </authorList>
    </citation>
    <scope>NUCLEOTIDE SEQUENCE</scope>
    <source>
        <strain evidence="2">5ac10</strain>
    </source>
</reference>
<accession>A0A975BAF9</accession>
<gene>
    <name evidence="2" type="ORF">dnl_39650</name>
</gene>
<protein>
    <submittedName>
        <fullName evidence="2">Transposase, RpnA/YhgA-like</fullName>
    </submittedName>
</protein>